<dbReference type="Pfam" id="PF13822">
    <property type="entry name" value="ACC_epsilon"/>
    <property type="match status" value="1"/>
</dbReference>
<keyword evidence="3" id="KW-1185">Reference proteome</keyword>
<dbReference type="RefSeq" id="WP_189349999.1">
    <property type="nucleotide sequence ID" value="NZ_BMXK01000007.1"/>
</dbReference>
<comment type="caution">
    <text evidence="2">The sequence shown here is derived from an EMBL/GenBank/DDBJ whole genome shotgun (WGS) entry which is preliminary data.</text>
</comment>
<protein>
    <recommendedName>
        <fullName evidence="4">Acyl-CoA carboxylase epsilon subunit</fullName>
    </recommendedName>
</protein>
<proteinExistence type="predicted"/>
<organism evidence="2 3">
    <name type="scientific">Zhihengliuella salsuginis</name>
    <dbReference type="NCBI Taxonomy" id="578222"/>
    <lineage>
        <taxon>Bacteria</taxon>
        <taxon>Bacillati</taxon>
        <taxon>Actinomycetota</taxon>
        <taxon>Actinomycetes</taxon>
        <taxon>Micrococcales</taxon>
        <taxon>Micrococcaceae</taxon>
        <taxon>Zhihengliuella</taxon>
    </lineage>
</organism>
<evidence type="ECO:0000313" key="3">
    <source>
        <dbReference type="Proteomes" id="UP000642819"/>
    </source>
</evidence>
<evidence type="ECO:0000313" key="2">
    <source>
        <dbReference type="EMBL" id="GHD08093.1"/>
    </source>
</evidence>
<sequence length="85" mass="8874">MSIDSPPETTPAAAGGGAAEPAFEVTRGNPTPEELAALTAVVLSLGGDDCAAGPSQRTRKETIRNRVRHSRRMVSMPGAWRSGRS</sequence>
<reference evidence="3" key="1">
    <citation type="journal article" date="2019" name="Int. J. Syst. Evol. Microbiol.">
        <title>The Global Catalogue of Microorganisms (GCM) 10K type strain sequencing project: providing services to taxonomists for standard genome sequencing and annotation.</title>
        <authorList>
            <consortium name="The Broad Institute Genomics Platform"/>
            <consortium name="The Broad Institute Genome Sequencing Center for Infectious Disease"/>
            <person name="Wu L."/>
            <person name="Ma J."/>
        </authorList>
    </citation>
    <scope>NUCLEOTIDE SEQUENCE [LARGE SCALE GENOMIC DNA]</scope>
    <source>
        <strain evidence="3">KCTC 19466</strain>
    </source>
</reference>
<accession>A0ABQ3GIL9</accession>
<evidence type="ECO:0000256" key="1">
    <source>
        <dbReference type="SAM" id="MobiDB-lite"/>
    </source>
</evidence>
<name>A0ABQ3GIL9_9MICC</name>
<feature type="region of interest" description="Disordered" evidence="1">
    <location>
        <begin position="1"/>
        <end position="31"/>
    </location>
</feature>
<evidence type="ECO:0008006" key="4">
    <source>
        <dbReference type="Google" id="ProtNLM"/>
    </source>
</evidence>
<dbReference type="EMBL" id="BMXK01000007">
    <property type="protein sequence ID" value="GHD08093.1"/>
    <property type="molecule type" value="Genomic_DNA"/>
</dbReference>
<dbReference type="InterPro" id="IPR032716">
    <property type="entry name" value="ACC_epsilon"/>
</dbReference>
<feature type="compositionally biased region" description="Low complexity" evidence="1">
    <location>
        <begin position="1"/>
        <end position="13"/>
    </location>
</feature>
<dbReference type="Proteomes" id="UP000642819">
    <property type="component" value="Unassembled WGS sequence"/>
</dbReference>
<gene>
    <name evidence="2" type="ORF">GCM10008096_19570</name>
</gene>